<keyword evidence="2" id="KW-0813">Transport</keyword>
<evidence type="ECO:0000256" key="3">
    <source>
        <dbReference type="ARBA" id="ARBA00022475"/>
    </source>
</evidence>
<evidence type="ECO:0000256" key="6">
    <source>
        <dbReference type="ARBA" id="ARBA00022989"/>
    </source>
</evidence>
<dbReference type="InterPro" id="IPR047196">
    <property type="entry name" value="YidC_ALB_C"/>
</dbReference>
<feature type="transmembrane region" description="Helical" evidence="11">
    <location>
        <begin position="454"/>
        <end position="474"/>
    </location>
</feature>
<dbReference type="Proteomes" id="UP000824135">
    <property type="component" value="Unassembled WGS sequence"/>
</dbReference>
<comment type="caution">
    <text evidence="13">The sequence shown here is derived from an EMBL/GenBank/DDBJ whole genome shotgun (WGS) entry which is preliminary data.</text>
</comment>
<evidence type="ECO:0000256" key="9">
    <source>
        <dbReference type="RuleBase" id="RU003945"/>
    </source>
</evidence>
<reference evidence="13" key="2">
    <citation type="submission" date="2021-04" db="EMBL/GenBank/DDBJ databases">
        <authorList>
            <person name="Gilroy R."/>
        </authorList>
    </citation>
    <scope>NUCLEOTIDE SEQUENCE</scope>
    <source>
        <strain evidence="13">CHK199-9574</strain>
    </source>
</reference>
<protein>
    <submittedName>
        <fullName evidence="13">YidC/Oxa1 family membrane protein insertase</fullName>
    </submittedName>
</protein>
<evidence type="ECO:0000313" key="13">
    <source>
        <dbReference type="EMBL" id="HIY77711.1"/>
    </source>
</evidence>
<evidence type="ECO:0000256" key="5">
    <source>
        <dbReference type="ARBA" id="ARBA00022927"/>
    </source>
</evidence>
<keyword evidence="6 11" id="KW-1133">Transmembrane helix</keyword>
<keyword evidence="3" id="KW-1003">Cell membrane</keyword>
<dbReference type="GO" id="GO:0005886">
    <property type="term" value="C:plasma membrane"/>
    <property type="evidence" value="ECO:0007669"/>
    <property type="project" value="UniProtKB-SubCell"/>
</dbReference>
<evidence type="ECO:0000256" key="7">
    <source>
        <dbReference type="ARBA" id="ARBA00023136"/>
    </source>
</evidence>
<dbReference type="InterPro" id="IPR028055">
    <property type="entry name" value="YidC/Oxa/ALB_C"/>
</dbReference>
<keyword evidence="7 11" id="KW-0472">Membrane</keyword>
<dbReference type="PANTHER" id="PTHR12428">
    <property type="entry name" value="OXA1"/>
    <property type="match status" value="1"/>
</dbReference>
<comment type="similarity">
    <text evidence="9">Belongs to the OXA1/ALB3/YidC family.</text>
</comment>
<name>A0A9D1Z6N2_9FIRM</name>
<evidence type="ECO:0000256" key="4">
    <source>
        <dbReference type="ARBA" id="ARBA00022692"/>
    </source>
</evidence>
<evidence type="ECO:0000256" key="1">
    <source>
        <dbReference type="ARBA" id="ARBA00004651"/>
    </source>
</evidence>
<dbReference type="Pfam" id="PF02096">
    <property type="entry name" value="60KD_IMP"/>
    <property type="match status" value="2"/>
</dbReference>
<dbReference type="GO" id="GO:0032977">
    <property type="term" value="F:membrane insertase activity"/>
    <property type="evidence" value="ECO:0007669"/>
    <property type="project" value="InterPro"/>
</dbReference>
<evidence type="ECO:0000256" key="8">
    <source>
        <dbReference type="ARBA" id="ARBA00023186"/>
    </source>
</evidence>
<evidence type="ECO:0000256" key="11">
    <source>
        <dbReference type="SAM" id="Phobius"/>
    </source>
</evidence>
<feature type="transmembrane region" description="Helical" evidence="11">
    <location>
        <begin position="109"/>
        <end position="133"/>
    </location>
</feature>
<gene>
    <name evidence="13" type="ORF">H9728_01570</name>
</gene>
<accession>A0A9D1Z6N2</accession>
<feature type="domain" description="Membrane insertase YidC/Oxa/ALB C-terminal" evidence="12">
    <location>
        <begin position="412"/>
        <end position="535"/>
    </location>
</feature>
<evidence type="ECO:0000313" key="14">
    <source>
        <dbReference type="Proteomes" id="UP000824135"/>
    </source>
</evidence>
<feature type="transmembrane region" description="Helical" evidence="11">
    <location>
        <begin position="495"/>
        <end position="512"/>
    </location>
</feature>
<evidence type="ECO:0000256" key="2">
    <source>
        <dbReference type="ARBA" id="ARBA00022448"/>
    </source>
</evidence>
<dbReference type="GO" id="GO:0051205">
    <property type="term" value="P:protein insertion into membrane"/>
    <property type="evidence" value="ECO:0007669"/>
    <property type="project" value="TreeGrafter"/>
</dbReference>
<feature type="transmembrane region" description="Helical" evidence="11">
    <location>
        <begin position="518"/>
        <end position="538"/>
    </location>
</feature>
<proteinExistence type="inferred from homology"/>
<reference evidence="13" key="1">
    <citation type="journal article" date="2021" name="PeerJ">
        <title>Extensive microbial diversity within the chicken gut microbiome revealed by metagenomics and culture.</title>
        <authorList>
            <person name="Gilroy R."/>
            <person name="Ravi A."/>
            <person name="Getino M."/>
            <person name="Pursley I."/>
            <person name="Horton D.L."/>
            <person name="Alikhan N.F."/>
            <person name="Baker D."/>
            <person name="Gharbi K."/>
            <person name="Hall N."/>
            <person name="Watson M."/>
            <person name="Adriaenssens E.M."/>
            <person name="Foster-Nyarko E."/>
            <person name="Jarju S."/>
            <person name="Secka A."/>
            <person name="Antonio M."/>
            <person name="Oren A."/>
            <person name="Chaudhuri R.R."/>
            <person name="La Ragione R."/>
            <person name="Hildebrand F."/>
            <person name="Pallen M.J."/>
        </authorList>
    </citation>
    <scope>NUCLEOTIDE SEQUENCE</scope>
    <source>
        <strain evidence="13">CHK199-9574</strain>
    </source>
</reference>
<dbReference type="PANTHER" id="PTHR12428:SF65">
    <property type="entry name" value="CYTOCHROME C OXIDASE ASSEMBLY PROTEIN COX18, MITOCHONDRIAL"/>
    <property type="match status" value="1"/>
</dbReference>
<dbReference type="CDD" id="cd20070">
    <property type="entry name" value="5TM_YidC_Alb3"/>
    <property type="match status" value="1"/>
</dbReference>
<dbReference type="InterPro" id="IPR001708">
    <property type="entry name" value="YidC/ALB3/OXA1/COX18"/>
</dbReference>
<comment type="subcellular location">
    <subcellularLocation>
        <location evidence="1">Cell membrane</location>
        <topology evidence="1">Multi-pass membrane protein</topology>
    </subcellularLocation>
    <subcellularLocation>
        <location evidence="9">Membrane</location>
        <topology evidence="9">Multi-pass membrane protein</topology>
    </subcellularLocation>
</comment>
<dbReference type="AlphaFoldDB" id="A0A9D1Z6N2"/>
<evidence type="ECO:0000259" key="12">
    <source>
        <dbReference type="Pfam" id="PF02096"/>
    </source>
</evidence>
<sequence>MFNFLTAVADTANSIGLFFGSGGGSLNWLAKVIRWIIELVGNVGVGIIVFTIVLKLITLPLDIYSKSSMRKNSLKMEKMRPQLEKLQKQYQNDQQTYNMKMMELYKKNGYSMFGACLPMIVTLVIFIFVLNAFSSYSDFTNVSVYNKMAEAYSVAVIEEYAPAPIHDDEYKYEFDEPTEENGLEQGEPKTYVYNYTTSDDGTTFIVTKTVTCSAEGSFIEYVLTYTVETKDAEKRDALLAGERWDEQRPSSSTAYYYVQTDRVNAPLLTLAESGKTPVEKIEGGETGETGQDGQALYSWTRTISYGSETDAVSYRIVYTVETTESDQNEVDWNGENVQRNGYFAVNEEQFETALAGSTALSEEEKAQAEALADILLSAENLTDKQVAEYYVREAGRVAAADYYEENKIGFLWVKNIWQPDVSYKHPVQRESGVDRTTYNEITANLGYYKSAPNGYYILIVVSIGTMFLSQFILSRSQKAQNELQTADGRGQKTQKVMMIVMPIIFGVFSFFYSASFSIYMITSNIYGILSTLAINFVIDRKFRKIEEKEIQEKYNKRIPQAVRKTPDDNKRNGGKKK</sequence>
<dbReference type="EMBL" id="DXCO01000012">
    <property type="protein sequence ID" value="HIY77711.1"/>
    <property type="molecule type" value="Genomic_DNA"/>
</dbReference>
<keyword evidence="4 9" id="KW-0812">Transmembrane</keyword>
<feature type="region of interest" description="Disordered" evidence="10">
    <location>
        <begin position="556"/>
        <end position="577"/>
    </location>
</feature>
<keyword evidence="5" id="KW-0653">Protein transport</keyword>
<organism evidence="13 14">
    <name type="scientific">Candidatus Borkfalkia excrementavium</name>
    <dbReference type="NCBI Taxonomy" id="2838505"/>
    <lineage>
        <taxon>Bacteria</taxon>
        <taxon>Bacillati</taxon>
        <taxon>Bacillota</taxon>
        <taxon>Clostridia</taxon>
        <taxon>Christensenellales</taxon>
        <taxon>Christensenellaceae</taxon>
        <taxon>Candidatus Borkfalkia</taxon>
    </lineage>
</organism>
<evidence type="ECO:0000256" key="10">
    <source>
        <dbReference type="SAM" id="MobiDB-lite"/>
    </source>
</evidence>
<feature type="domain" description="Membrane insertase YidC/Oxa/ALB C-terminal" evidence="12">
    <location>
        <begin position="44"/>
        <end position="135"/>
    </location>
</feature>
<keyword evidence="8" id="KW-0143">Chaperone</keyword>
<feature type="transmembrane region" description="Helical" evidence="11">
    <location>
        <begin position="35"/>
        <end position="61"/>
    </location>
</feature>
<dbReference type="GO" id="GO:0015031">
    <property type="term" value="P:protein transport"/>
    <property type="evidence" value="ECO:0007669"/>
    <property type="project" value="UniProtKB-KW"/>
</dbReference>